<dbReference type="PANTHER" id="PTHR47099:SF1">
    <property type="entry name" value="METHYLCOBAMIDE:COM METHYLTRANSFERASE MTBA"/>
    <property type="match status" value="1"/>
</dbReference>
<dbReference type="Proteomes" id="UP000295064">
    <property type="component" value="Unassembled WGS sequence"/>
</dbReference>
<dbReference type="InterPro" id="IPR052024">
    <property type="entry name" value="Methanogen_methyltrans"/>
</dbReference>
<evidence type="ECO:0000313" key="2">
    <source>
        <dbReference type="EMBL" id="TDO90121.1"/>
    </source>
</evidence>
<gene>
    <name evidence="2" type="ORF">DFR79_11080</name>
</gene>
<accession>A0A4R6LRM3</accession>
<dbReference type="GO" id="GO:0006779">
    <property type="term" value="P:porphyrin-containing compound biosynthetic process"/>
    <property type="evidence" value="ECO:0007669"/>
    <property type="project" value="InterPro"/>
</dbReference>
<dbReference type="OrthoDB" id="2135496at2"/>
<dbReference type="InterPro" id="IPR038071">
    <property type="entry name" value="UROD/MetE-like_sf"/>
</dbReference>
<dbReference type="InterPro" id="IPR000257">
    <property type="entry name" value="Uroporphyrinogen_deCOase"/>
</dbReference>
<dbReference type="GO" id="GO:0008168">
    <property type="term" value="F:methyltransferase activity"/>
    <property type="evidence" value="ECO:0007669"/>
    <property type="project" value="UniProtKB-KW"/>
</dbReference>
<dbReference type="SUPFAM" id="SSF51726">
    <property type="entry name" value="UROD/MetE-like"/>
    <property type="match status" value="1"/>
</dbReference>
<evidence type="ECO:0000259" key="1">
    <source>
        <dbReference type="Pfam" id="PF01208"/>
    </source>
</evidence>
<dbReference type="GO" id="GO:0032259">
    <property type="term" value="P:methylation"/>
    <property type="evidence" value="ECO:0007669"/>
    <property type="project" value="UniProtKB-KW"/>
</dbReference>
<comment type="caution">
    <text evidence="2">The sequence shown here is derived from an EMBL/GenBank/DDBJ whole genome shotgun (WGS) entry which is preliminary data.</text>
</comment>
<dbReference type="Pfam" id="PF01208">
    <property type="entry name" value="URO-D"/>
    <property type="match status" value="1"/>
</dbReference>
<proteinExistence type="predicted"/>
<sequence length="294" mass="32898">MKPTVNFKCTGDNLEKIPQDIIDNTGLSFPKAHANKKDIAILAKALKEDKNDKICRVPFCVTVEAEALGADIKLGDNKRGPRVNNYLFSSVEDLVDIEELDLTKGRIREVLDAVETLNKEGELVALSVEGPFTIVSSLIDPMDFYRGIRKNKEVVNQFMEVIEDNIVKYILTGINKGAKIISYADPVGAIDIVGPKIYKDLSGQITYNVLKKVEDRLDGTIVHLCAKTSIAFEDLGFIKSVPRKIKAGISYGEAISKLLKNHKDIKFIGHKCIKMTPMKKERDFIWVLELDNNF</sequence>
<feature type="domain" description="Uroporphyrinogen decarboxylase (URO-D)" evidence="1">
    <location>
        <begin position="22"/>
        <end position="235"/>
    </location>
</feature>
<dbReference type="AlphaFoldDB" id="A0A4R6LRM3"/>
<evidence type="ECO:0000313" key="3">
    <source>
        <dbReference type="Proteomes" id="UP000295064"/>
    </source>
</evidence>
<keyword evidence="2" id="KW-0808">Transferase</keyword>
<name>A0A4R6LRM3_9FIRM</name>
<keyword evidence="2" id="KW-0489">Methyltransferase</keyword>
<reference evidence="2 3" key="1">
    <citation type="submission" date="2019-03" db="EMBL/GenBank/DDBJ databases">
        <title>Subsurface microbial communities from deep shales in Ohio and West Virginia, USA.</title>
        <authorList>
            <person name="Wrighton K."/>
        </authorList>
    </citation>
    <scope>NUCLEOTIDE SEQUENCE [LARGE SCALE GENOMIC DNA]</scope>
    <source>
        <strain evidence="2 3">MA284_T2</strain>
    </source>
</reference>
<dbReference type="PANTHER" id="PTHR47099">
    <property type="entry name" value="METHYLCOBAMIDE:COM METHYLTRANSFERASE MTBA"/>
    <property type="match status" value="1"/>
</dbReference>
<dbReference type="Gene3D" id="3.20.20.210">
    <property type="match status" value="1"/>
</dbReference>
<protein>
    <submittedName>
        <fullName evidence="2">MtaA/CmuA family methyltransferase</fullName>
    </submittedName>
</protein>
<organism evidence="2 3">
    <name type="scientific">Halanaerobium saccharolyticum</name>
    <dbReference type="NCBI Taxonomy" id="43595"/>
    <lineage>
        <taxon>Bacteria</taxon>
        <taxon>Bacillati</taxon>
        <taxon>Bacillota</taxon>
        <taxon>Clostridia</taxon>
        <taxon>Halanaerobiales</taxon>
        <taxon>Halanaerobiaceae</taxon>
        <taxon>Halanaerobium</taxon>
    </lineage>
</organism>
<dbReference type="GO" id="GO:0004853">
    <property type="term" value="F:uroporphyrinogen decarboxylase activity"/>
    <property type="evidence" value="ECO:0007669"/>
    <property type="project" value="InterPro"/>
</dbReference>
<dbReference type="EMBL" id="SNWX01000010">
    <property type="protein sequence ID" value="TDO90121.1"/>
    <property type="molecule type" value="Genomic_DNA"/>
</dbReference>
<dbReference type="RefSeq" id="WP_133514982.1">
    <property type="nucleotide sequence ID" value="NZ_SNWX01000010.1"/>
</dbReference>